<accession>A0AAN8KGD3</accession>
<evidence type="ECO:0000256" key="4">
    <source>
        <dbReference type="ARBA" id="ARBA00022801"/>
    </source>
</evidence>
<reference evidence="12 13" key="1">
    <citation type="submission" date="2024-01" db="EMBL/GenBank/DDBJ databases">
        <title>The genome of the rayed Mediterranean limpet Patella caerulea (Linnaeus, 1758).</title>
        <authorList>
            <person name="Anh-Thu Weber A."/>
            <person name="Halstead-Nussloch G."/>
        </authorList>
    </citation>
    <scope>NUCLEOTIDE SEQUENCE [LARGE SCALE GENOMIC DNA]</scope>
    <source>
        <strain evidence="12">AATW-2023a</strain>
        <tissue evidence="12">Whole specimen</tissue>
    </source>
</reference>
<dbReference type="InterPro" id="IPR024079">
    <property type="entry name" value="MetalloPept_cat_dom_sf"/>
</dbReference>
<dbReference type="Gene3D" id="1.10.10.1940">
    <property type="match status" value="1"/>
</dbReference>
<dbReference type="Pfam" id="PF01549">
    <property type="entry name" value="ShK"/>
    <property type="match status" value="2"/>
</dbReference>
<dbReference type="EC" id="3.4.24.-" evidence="9"/>
<keyword evidence="6 8" id="KW-0482">Metalloprotease</keyword>
<keyword evidence="2 8" id="KW-0645">Protease</keyword>
<comment type="function">
    <text evidence="1">Metalloprotease.</text>
</comment>
<keyword evidence="13" id="KW-1185">Reference proteome</keyword>
<dbReference type="PRINTS" id="PR00480">
    <property type="entry name" value="ASTACIN"/>
</dbReference>
<dbReference type="EMBL" id="JAZGQO010000002">
    <property type="protein sequence ID" value="KAK6190915.1"/>
    <property type="molecule type" value="Genomic_DNA"/>
</dbReference>
<dbReference type="GO" id="GO:0008270">
    <property type="term" value="F:zinc ion binding"/>
    <property type="evidence" value="ECO:0007669"/>
    <property type="project" value="UniProtKB-UniRule"/>
</dbReference>
<dbReference type="SMART" id="SM00254">
    <property type="entry name" value="ShKT"/>
    <property type="match status" value="2"/>
</dbReference>
<evidence type="ECO:0000256" key="5">
    <source>
        <dbReference type="ARBA" id="ARBA00022833"/>
    </source>
</evidence>
<dbReference type="SUPFAM" id="SSF55486">
    <property type="entry name" value="Metalloproteases ('zincins'), catalytic domain"/>
    <property type="match status" value="1"/>
</dbReference>
<dbReference type="InterPro" id="IPR003582">
    <property type="entry name" value="ShKT_dom"/>
</dbReference>
<feature type="domain" description="Peptidase M12A" evidence="11">
    <location>
        <begin position="88"/>
        <end position="285"/>
    </location>
</feature>
<feature type="signal peptide" evidence="9">
    <location>
        <begin position="1"/>
        <end position="21"/>
    </location>
</feature>
<dbReference type="PANTHER" id="PTHR10127">
    <property type="entry name" value="DISCOIDIN, CUB, EGF, LAMININ , AND ZINC METALLOPROTEASE DOMAIN CONTAINING"/>
    <property type="match status" value="1"/>
</dbReference>
<dbReference type="InterPro" id="IPR034035">
    <property type="entry name" value="Astacin-like_dom"/>
</dbReference>
<evidence type="ECO:0000256" key="7">
    <source>
        <dbReference type="PROSITE-ProRule" id="PRU01005"/>
    </source>
</evidence>
<name>A0AAN8KGD3_PATCE</name>
<evidence type="ECO:0000256" key="1">
    <source>
        <dbReference type="ARBA" id="ARBA00002657"/>
    </source>
</evidence>
<dbReference type="AlphaFoldDB" id="A0AAN8KGD3"/>
<dbReference type="PROSITE" id="PS51670">
    <property type="entry name" value="SHKT"/>
    <property type="match status" value="2"/>
</dbReference>
<evidence type="ECO:0000256" key="8">
    <source>
        <dbReference type="PROSITE-ProRule" id="PRU01211"/>
    </source>
</evidence>
<feature type="domain" description="ShKT" evidence="10">
    <location>
        <begin position="353"/>
        <end position="387"/>
    </location>
</feature>
<dbReference type="InterPro" id="IPR001506">
    <property type="entry name" value="Peptidase_M12A"/>
</dbReference>
<keyword evidence="5 8" id="KW-0862">Zinc</keyword>
<dbReference type="Pfam" id="PF01400">
    <property type="entry name" value="Astacin"/>
    <property type="match status" value="1"/>
</dbReference>
<feature type="binding site" evidence="8">
    <location>
        <position position="188"/>
    </location>
    <ligand>
        <name>Zn(2+)</name>
        <dbReference type="ChEBI" id="CHEBI:29105"/>
        <note>catalytic</note>
    </ligand>
</feature>
<keyword evidence="9" id="KW-0732">Signal</keyword>
<comment type="caution">
    <text evidence="12">The sequence shown here is derived from an EMBL/GenBank/DDBJ whole genome shotgun (WGS) entry which is preliminary data.</text>
</comment>
<keyword evidence="7" id="KW-1015">Disulfide bond</keyword>
<feature type="binding site" evidence="8">
    <location>
        <position position="184"/>
    </location>
    <ligand>
        <name>Zn(2+)</name>
        <dbReference type="ChEBI" id="CHEBI:29105"/>
        <note>catalytic</note>
    </ligand>
</feature>
<dbReference type="SMART" id="SM00235">
    <property type="entry name" value="ZnMc"/>
    <property type="match status" value="1"/>
</dbReference>
<proteinExistence type="predicted"/>
<evidence type="ECO:0000259" key="10">
    <source>
        <dbReference type="PROSITE" id="PS51670"/>
    </source>
</evidence>
<comment type="cofactor">
    <cofactor evidence="8 9">
        <name>Zn(2+)</name>
        <dbReference type="ChEBI" id="CHEBI:29105"/>
    </cofactor>
    <text evidence="8 9">Binds 1 zinc ion per subunit.</text>
</comment>
<dbReference type="PANTHER" id="PTHR10127:SF780">
    <property type="entry name" value="METALLOENDOPEPTIDASE"/>
    <property type="match status" value="1"/>
</dbReference>
<gene>
    <name evidence="12" type="ORF">SNE40_002681</name>
</gene>
<feature type="binding site" evidence="8">
    <location>
        <position position="194"/>
    </location>
    <ligand>
        <name>Zn(2+)</name>
        <dbReference type="ChEBI" id="CHEBI:29105"/>
        <note>catalytic</note>
    </ligand>
</feature>
<dbReference type="PROSITE" id="PS51864">
    <property type="entry name" value="ASTACIN"/>
    <property type="match status" value="1"/>
</dbReference>
<sequence>MKNLRLILATLFISYTAVIHAAADDDENDGKSIDEILISAATRNSVEMLDLFHMMEDNKMMAMVELDILLNMTELASYKHNSSRNKRKALRDDRFRWPNCKVPYEITESEFTGQDIEMIEAAVSDWERYTCLEFKRVQSSDANKDPDRIVFKNGDGCYSRLGRVGGPQPIALGRGCRRRGIVVHEIGHAIGWIHEQARPDRDDYIFVNYAQIPANWHRQYDKFRTQFINDFDVDYDYTSIMHYSGRAFGEGTIITKNPQYQNKIGQRDGLSFRDIKLANLMYGCAKMSRCPPQKRCPGEGFVGKDCKCYCPGTPDTPLEECPTTATTTTTTTRRPVIKTTTAATTTQPPAKVCRDVITTCSTFKQNGQCLTDKARMALYCKLTCELCDEDLNKMCMDYDDACPIFATAGYCNLTGTSEFVKVQCPKSCKLCEPQLPCSQADFFNSGSIPDLNKFLILLVVALIKF</sequence>
<dbReference type="InterPro" id="IPR006026">
    <property type="entry name" value="Peptidase_Metallo"/>
</dbReference>
<feature type="chain" id="PRO_5042672565" description="Metalloendopeptidase" evidence="9">
    <location>
        <begin position="22"/>
        <end position="465"/>
    </location>
</feature>
<evidence type="ECO:0000256" key="9">
    <source>
        <dbReference type="RuleBase" id="RU361183"/>
    </source>
</evidence>
<comment type="caution">
    <text evidence="7">Lacks conserved residue(s) required for the propagation of feature annotation.</text>
</comment>
<evidence type="ECO:0000256" key="6">
    <source>
        <dbReference type="ARBA" id="ARBA00023049"/>
    </source>
</evidence>
<keyword evidence="4 8" id="KW-0378">Hydrolase</keyword>
<evidence type="ECO:0000256" key="3">
    <source>
        <dbReference type="ARBA" id="ARBA00022723"/>
    </source>
</evidence>
<evidence type="ECO:0000313" key="12">
    <source>
        <dbReference type="EMBL" id="KAK6190915.1"/>
    </source>
</evidence>
<feature type="domain" description="ShKT" evidence="10">
    <location>
        <begin position="395"/>
        <end position="431"/>
    </location>
</feature>
<evidence type="ECO:0000313" key="13">
    <source>
        <dbReference type="Proteomes" id="UP001347796"/>
    </source>
</evidence>
<protein>
    <recommendedName>
        <fullName evidence="9">Metalloendopeptidase</fullName>
        <ecNumber evidence="9">3.4.24.-</ecNumber>
    </recommendedName>
</protein>
<dbReference type="Gene3D" id="3.40.390.10">
    <property type="entry name" value="Collagenase (Catalytic Domain)"/>
    <property type="match status" value="1"/>
</dbReference>
<dbReference type="Proteomes" id="UP001347796">
    <property type="component" value="Unassembled WGS sequence"/>
</dbReference>
<feature type="active site" evidence="8">
    <location>
        <position position="185"/>
    </location>
</feature>
<feature type="disulfide bond" evidence="7">
    <location>
        <begin position="353"/>
        <end position="387"/>
    </location>
</feature>
<keyword evidence="3 8" id="KW-0479">Metal-binding</keyword>
<dbReference type="GO" id="GO:0006508">
    <property type="term" value="P:proteolysis"/>
    <property type="evidence" value="ECO:0007669"/>
    <property type="project" value="UniProtKB-KW"/>
</dbReference>
<dbReference type="CDD" id="cd04280">
    <property type="entry name" value="ZnMc_astacin_like"/>
    <property type="match status" value="1"/>
</dbReference>
<dbReference type="GO" id="GO:0004222">
    <property type="term" value="F:metalloendopeptidase activity"/>
    <property type="evidence" value="ECO:0007669"/>
    <property type="project" value="UniProtKB-UniRule"/>
</dbReference>
<evidence type="ECO:0000259" key="11">
    <source>
        <dbReference type="PROSITE" id="PS51864"/>
    </source>
</evidence>
<organism evidence="12 13">
    <name type="scientific">Patella caerulea</name>
    <name type="common">Rayed Mediterranean limpet</name>
    <dbReference type="NCBI Taxonomy" id="87958"/>
    <lineage>
        <taxon>Eukaryota</taxon>
        <taxon>Metazoa</taxon>
        <taxon>Spiralia</taxon>
        <taxon>Lophotrochozoa</taxon>
        <taxon>Mollusca</taxon>
        <taxon>Gastropoda</taxon>
        <taxon>Patellogastropoda</taxon>
        <taxon>Patelloidea</taxon>
        <taxon>Patellidae</taxon>
        <taxon>Patella</taxon>
    </lineage>
</organism>
<evidence type="ECO:0000256" key="2">
    <source>
        <dbReference type="ARBA" id="ARBA00022670"/>
    </source>
</evidence>